<evidence type="ECO:0008006" key="6">
    <source>
        <dbReference type="Google" id="ProtNLM"/>
    </source>
</evidence>
<feature type="region of interest" description="Disordered" evidence="1">
    <location>
        <begin position="1"/>
        <end position="25"/>
    </location>
</feature>
<feature type="domain" description="Reverse transcriptase Ty1/copia-type" evidence="2">
    <location>
        <begin position="487"/>
        <end position="688"/>
    </location>
</feature>
<dbReference type="PANTHER" id="PTHR37610">
    <property type="entry name" value="CCHC-TYPE DOMAIN-CONTAINING PROTEIN"/>
    <property type="match status" value="1"/>
</dbReference>
<dbReference type="EMBL" id="BPVZ01000074">
    <property type="protein sequence ID" value="GKV27223.1"/>
    <property type="molecule type" value="Genomic_DNA"/>
</dbReference>
<protein>
    <recommendedName>
        <fullName evidence="6">Retrovirus-related Pol polyprotein from transposon RE1</fullName>
    </recommendedName>
</protein>
<keyword evidence="5" id="KW-1185">Reference proteome</keyword>
<dbReference type="SUPFAM" id="SSF56672">
    <property type="entry name" value="DNA/RNA polymerases"/>
    <property type="match status" value="1"/>
</dbReference>
<name>A0AAV5KRR0_9ROSI</name>
<evidence type="ECO:0000256" key="1">
    <source>
        <dbReference type="SAM" id="MobiDB-lite"/>
    </source>
</evidence>
<comment type="caution">
    <text evidence="4">The sequence shown here is derived from an EMBL/GenBank/DDBJ whole genome shotgun (WGS) entry which is preliminary data.</text>
</comment>
<dbReference type="CDD" id="cd09272">
    <property type="entry name" value="RNase_HI_RT_Ty1"/>
    <property type="match status" value="1"/>
</dbReference>
<dbReference type="Pfam" id="PF14244">
    <property type="entry name" value="Retrotran_gag_3"/>
    <property type="match status" value="1"/>
</dbReference>
<gene>
    <name evidence="4" type="ORF">SLEP1_g36417</name>
</gene>
<dbReference type="InterPro" id="IPR029472">
    <property type="entry name" value="Copia-like_N"/>
</dbReference>
<sequence length="903" mass="101505">MSATTENATPLTSTTNMEADPSSPFYLHHSDGPGTTLVTQLMTGNNYPTWSRAITMAFEAKNKLGFVDGTIPEPSATSATYTIWKRCNGMVLSCLLNAVTKEIANSVVFMKTARAVWLDLKERYSQHNAPRVFEIQRSIVNHMQRNDSVTTYHTTLKSLWDELSIYNTYPTCTCGTMSEIIQLEEQGRLMQFLMGLNESYSNLMSQILVMSPLPTVTKALSLVLQDERQRSIQVLSQPPYPEQSAMAASNVQRSYFGYRQSQSFKNKGTRPFYHCDFCGMDGHSESHCRKKPGNSNFPQRRETREFHSQQSRLQNRPMVAAVDHEALRSDCDQPFTQEQIQQLLSLIQPNITNSSNSNPLVNMAASITTDPPPAPPIVPIPELRRSQRQTQIPSRFKDYHCFNVLPQSSSPASGTHFPLHQYLSYSRFSHPYCAFLHSLSSDIEPATFNQVAKFPEWREAMQTELNALEDTHTWSLVSLPADKQPIGYTQVEGIDYHDTFAPVAKLVTVRVLLAIAAMKQWSLHQLDVQNAFLHGDLHEEVYMSLPLGHPRKGEHGLVCKLNKSLYGLKQASRNWFAKFSHALLAIGFTQSFADYSLFSLSCGASCVYVLVYVDDLVSTGSSPQLINQVKEFLFSQFRLKDLGPLKYFLGIEVASSPQGIYLSQRKYTIELLNDAGLLRSRTADTPMEQNLKLLPSDGSPLIDGSMYRRLIGRLIYLTITRPNISFTVNTLSQGILLSSKGSLQLTAFCDSDWASCLTTRRSTTGYCIFLSNSPISWKSKKQNTVSFSSVEAEYRAMATTTKEIIWLHSLLSTFGIQLPTPTPLYCDNRAARHIAANPVSHERTKHLEIDCHVVREKYQAGLILPLSIASADQPADIFTKALGKDRFFYLCDKLGIWNFHAPA</sequence>
<evidence type="ECO:0000259" key="3">
    <source>
        <dbReference type="Pfam" id="PF14244"/>
    </source>
</evidence>
<dbReference type="InterPro" id="IPR013103">
    <property type="entry name" value="RVT_2"/>
</dbReference>
<dbReference type="AlphaFoldDB" id="A0AAV5KRR0"/>
<proteinExistence type="predicted"/>
<evidence type="ECO:0000313" key="4">
    <source>
        <dbReference type="EMBL" id="GKV27223.1"/>
    </source>
</evidence>
<dbReference type="Pfam" id="PF07727">
    <property type="entry name" value="RVT_2"/>
    <property type="match status" value="1"/>
</dbReference>
<evidence type="ECO:0000259" key="2">
    <source>
        <dbReference type="Pfam" id="PF07727"/>
    </source>
</evidence>
<organism evidence="4 5">
    <name type="scientific">Rubroshorea leprosula</name>
    <dbReference type="NCBI Taxonomy" id="152421"/>
    <lineage>
        <taxon>Eukaryota</taxon>
        <taxon>Viridiplantae</taxon>
        <taxon>Streptophyta</taxon>
        <taxon>Embryophyta</taxon>
        <taxon>Tracheophyta</taxon>
        <taxon>Spermatophyta</taxon>
        <taxon>Magnoliopsida</taxon>
        <taxon>eudicotyledons</taxon>
        <taxon>Gunneridae</taxon>
        <taxon>Pentapetalae</taxon>
        <taxon>rosids</taxon>
        <taxon>malvids</taxon>
        <taxon>Malvales</taxon>
        <taxon>Dipterocarpaceae</taxon>
        <taxon>Rubroshorea</taxon>
    </lineage>
</organism>
<reference evidence="4 5" key="1">
    <citation type="journal article" date="2021" name="Commun. Biol.">
        <title>The genome of Shorea leprosula (Dipterocarpaceae) highlights the ecological relevance of drought in aseasonal tropical rainforests.</title>
        <authorList>
            <person name="Ng K.K.S."/>
            <person name="Kobayashi M.J."/>
            <person name="Fawcett J.A."/>
            <person name="Hatakeyama M."/>
            <person name="Paape T."/>
            <person name="Ng C.H."/>
            <person name="Ang C.C."/>
            <person name="Tnah L.H."/>
            <person name="Lee C.T."/>
            <person name="Nishiyama T."/>
            <person name="Sese J."/>
            <person name="O'Brien M.J."/>
            <person name="Copetti D."/>
            <person name="Mohd Noor M.I."/>
            <person name="Ong R.C."/>
            <person name="Putra M."/>
            <person name="Sireger I.Z."/>
            <person name="Indrioko S."/>
            <person name="Kosugi Y."/>
            <person name="Izuno A."/>
            <person name="Isagi Y."/>
            <person name="Lee S.L."/>
            <person name="Shimizu K.K."/>
        </authorList>
    </citation>
    <scope>NUCLEOTIDE SEQUENCE [LARGE SCALE GENOMIC DNA]</scope>
    <source>
        <strain evidence="4">214</strain>
    </source>
</reference>
<feature type="compositionally biased region" description="Polar residues" evidence="1">
    <location>
        <begin position="1"/>
        <end position="17"/>
    </location>
</feature>
<dbReference type="Proteomes" id="UP001054252">
    <property type="component" value="Unassembled WGS sequence"/>
</dbReference>
<evidence type="ECO:0000313" key="5">
    <source>
        <dbReference type="Proteomes" id="UP001054252"/>
    </source>
</evidence>
<feature type="domain" description="Retrotransposon Copia-like N-terminal" evidence="3">
    <location>
        <begin position="28"/>
        <end position="74"/>
    </location>
</feature>
<dbReference type="PANTHER" id="PTHR37610:SF97">
    <property type="entry name" value="RETROTRANSPOSON GAG DOMAIN-CONTAINING PROTEIN"/>
    <property type="match status" value="1"/>
</dbReference>
<accession>A0AAV5KRR0</accession>
<dbReference type="InterPro" id="IPR043502">
    <property type="entry name" value="DNA/RNA_pol_sf"/>
</dbReference>